<feature type="binding site" evidence="11">
    <location>
        <position position="541"/>
    </location>
    <ligand>
        <name>Ca(2+)</name>
        <dbReference type="ChEBI" id="CHEBI:29108"/>
    </ligand>
</feature>
<dbReference type="Gene3D" id="3.40.50.200">
    <property type="entry name" value="Peptidase S8/S53 domain"/>
    <property type="match status" value="1"/>
</dbReference>
<dbReference type="InterPro" id="IPR030400">
    <property type="entry name" value="Sedolisin_dom"/>
</dbReference>
<protein>
    <recommendedName>
        <fullName evidence="4">tripeptidyl-peptidase II</fullName>
        <ecNumber evidence="4">3.4.14.10</ecNumber>
    </recommendedName>
</protein>
<feature type="active site" description="Charge relay system" evidence="11">
    <location>
        <position position="305"/>
    </location>
</feature>
<dbReference type="GO" id="GO:0006508">
    <property type="term" value="P:proteolysis"/>
    <property type="evidence" value="ECO:0007669"/>
    <property type="project" value="UniProtKB-KW"/>
</dbReference>
<dbReference type="InterPro" id="IPR015366">
    <property type="entry name" value="S53_propep"/>
</dbReference>
<evidence type="ECO:0000256" key="12">
    <source>
        <dbReference type="SAM" id="SignalP"/>
    </source>
</evidence>
<dbReference type="GO" id="GO:0008240">
    <property type="term" value="F:tripeptidyl-peptidase activity"/>
    <property type="evidence" value="ECO:0007669"/>
    <property type="project" value="UniProtKB-EC"/>
</dbReference>
<dbReference type="AlphaFoldDB" id="A0A1M2VEI8"/>
<feature type="binding site" evidence="11">
    <location>
        <position position="566"/>
    </location>
    <ligand>
        <name>Ca(2+)</name>
        <dbReference type="ChEBI" id="CHEBI:29108"/>
    </ligand>
</feature>
<comment type="function">
    <text evidence="2">Secreted tripeptidyl-peptidase which degrades proteins at acidic pHs and is involved in virulence.</text>
</comment>
<feature type="chain" id="PRO_5013290440" description="tripeptidyl-peptidase II" evidence="12">
    <location>
        <begin position="19"/>
        <end position="595"/>
    </location>
</feature>
<sequence>MVNSWSLLTLAVWAAVAAVNPVFCDTYGRRLDPHGYTDSNLNVHEARSTVPVGFINTGPAPAGETLKLRLALAQSTADAIVDALYKVSDPKSAQYGQHLSKSEVEKLVAPNPAAVDAVNAWLQENGFNGTALSPAGDWVGFEIPVGTANTLFNANFSVFEHGSSGKRAIRTMLYSLPPSLQGHVDLVHPTTSFPAPVAKGEIVGIKRSVEHVRLAKRNLTADCTDETIPECVQFLYDIPLTPATNSSNRLGVTGRFGNSAHFSFLQQFLEMFRPDMNSSTAFSVVGIDGGTNDQEGPSVSEGELDIQYTVGLATNVPVTYYFVGVEFQDDGLDGYLDEVNTILAEENPPQVLTTSYGMSETTISFALTDKLCKAYAQLGARGTSVLFASGDSGVGCPAEGDDLVFQATFPSNCPFVTSVGGTSGFPNEVSWPGSSGGFSNYFGRPSYQDAAVDAFLTQLGDKNAGAFNRTGRAFPDIAAAAEGYIIFAAGLSGITGTSASSPVTASIIALLNDRLLSAGKPPLGFLNPWLYSEASSSFKDIVSGNNSVICDRTNPQPPRGFDTAVGWDPVSVDSGVSMIPADRFEGDWFGNAQLY</sequence>
<feature type="binding site" evidence="11">
    <location>
        <position position="568"/>
    </location>
    <ligand>
        <name>Ca(2+)</name>
        <dbReference type="ChEBI" id="CHEBI:29108"/>
    </ligand>
</feature>
<keyword evidence="6 11" id="KW-0479">Metal-binding</keyword>
<evidence type="ECO:0000256" key="7">
    <source>
        <dbReference type="ARBA" id="ARBA00022801"/>
    </source>
</evidence>
<dbReference type="SMART" id="SM00944">
    <property type="entry name" value="Pro-kuma_activ"/>
    <property type="match status" value="1"/>
</dbReference>
<evidence type="ECO:0000256" key="10">
    <source>
        <dbReference type="ARBA" id="ARBA00023145"/>
    </source>
</evidence>
<dbReference type="OrthoDB" id="409122at2759"/>
<dbReference type="Pfam" id="PF09286">
    <property type="entry name" value="Pro-kuma_activ"/>
    <property type="match status" value="1"/>
</dbReference>
<evidence type="ECO:0000256" key="1">
    <source>
        <dbReference type="ARBA" id="ARBA00001910"/>
    </source>
</evidence>
<dbReference type="InterPro" id="IPR036852">
    <property type="entry name" value="Peptidase_S8/S53_dom_sf"/>
</dbReference>
<dbReference type="SUPFAM" id="SSF52743">
    <property type="entry name" value="Subtilisin-like"/>
    <property type="match status" value="1"/>
</dbReference>
<feature type="domain" description="Peptidase S53" evidence="13">
    <location>
        <begin position="226"/>
        <end position="588"/>
    </location>
</feature>
<dbReference type="GO" id="GO:0046872">
    <property type="term" value="F:metal ion binding"/>
    <property type="evidence" value="ECO:0007669"/>
    <property type="project" value="UniProtKB-UniRule"/>
</dbReference>
<feature type="signal peptide" evidence="12">
    <location>
        <begin position="1"/>
        <end position="18"/>
    </location>
</feature>
<keyword evidence="7 11" id="KW-0378">Hydrolase</keyword>
<dbReference type="STRING" id="154538.A0A1M2VEI8"/>
<dbReference type="EC" id="3.4.14.10" evidence="4"/>
<dbReference type="GO" id="GO:0004252">
    <property type="term" value="F:serine-type endopeptidase activity"/>
    <property type="evidence" value="ECO:0007669"/>
    <property type="project" value="UniProtKB-UniRule"/>
</dbReference>
<dbReference type="InterPro" id="IPR050819">
    <property type="entry name" value="Tripeptidyl-peptidase_I"/>
</dbReference>
<dbReference type="CDD" id="cd04056">
    <property type="entry name" value="Peptidases_S53"/>
    <property type="match status" value="1"/>
</dbReference>
<evidence type="ECO:0000256" key="3">
    <source>
        <dbReference type="ARBA" id="ARBA00004239"/>
    </source>
</evidence>
<comment type="cofactor">
    <cofactor evidence="11">
        <name>Ca(2+)</name>
        <dbReference type="ChEBI" id="CHEBI:29108"/>
    </cofactor>
    <text evidence="11">Binds 1 Ca(2+) ion per subunit.</text>
</comment>
<dbReference type="Pfam" id="PF00082">
    <property type="entry name" value="Peptidase_S8"/>
    <property type="match status" value="1"/>
</dbReference>
<dbReference type="Proteomes" id="UP000184267">
    <property type="component" value="Unassembled WGS sequence"/>
</dbReference>
<evidence type="ECO:0000256" key="2">
    <source>
        <dbReference type="ARBA" id="ARBA00002451"/>
    </source>
</evidence>
<dbReference type="PANTHER" id="PTHR14218:SF15">
    <property type="entry name" value="TRIPEPTIDYL-PEPTIDASE 1"/>
    <property type="match status" value="1"/>
</dbReference>
<keyword evidence="8 11" id="KW-0720">Serine protease</keyword>
<evidence type="ECO:0000256" key="6">
    <source>
        <dbReference type="ARBA" id="ARBA00022723"/>
    </source>
</evidence>
<keyword evidence="15" id="KW-1185">Reference proteome</keyword>
<keyword evidence="5 11" id="KW-0645">Protease</keyword>
<comment type="catalytic activity">
    <reaction evidence="1">
        <text>Release of an N-terminal tripeptide from a polypeptide.</text>
        <dbReference type="EC" id="3.4.14.10"/>
    </reaction>
</comment>
<dbReference type="PROSITE" id="PS51695">
    <property type="entry name" value="SEDOLISIN"/>
    <property type="match status" value="1"/>
</dbReference>
<evidence type="ECO:0000259" key="13">
    <source>
        <dbReference type="PROSITE" id="PS51695"/>
    </source>
</evidence>
<reference evidence="14 15" key="1">
    <citation type="submission" date="2016-10" db="EMBL/GenBank/DDBJ databases">
        <title>Genome sequence of the basidiomycete white-rot fungus Trametes pubescens.</title>
        <authorList>
            <person name="Makela M.R."/>
            <person name="Granchi Z."/>
            <person name="Peng M."/>
            <person name="De Vries R.P."/>
            <person name="Grigoriev I."/>
            <person name="Riley R."/>
            <person name="Hilden K."/>
        </authorList>
    </citation>
    <scope>NUCLEOTIDE SEQUENCE [LARGE SCALE GENOMIC DNA]</scope>
    <source>
        <strain evidence="14 15">FBCC735</strain>
    </source>
</reference>
<dbReference type="InterPro" id="IPR000209">
    <property type="entry name" value="Peptidase_S8/S53_dom"/>
</dbReference>
<evidence type="ECO:0000256" key="5">
    <source>
        <dbReference type="ARBA" id="ARBA00022670"/>
    </source>
</evidence>
<proteinExistence type="predicted"/>
<evidence type="ECO:0000256" key="4">
    <source>
        <dbReference type="ARBA" id="ARBA00012462"/>
    </source>
</evidence>
<dbReference type="PANTHER" id="PTHR14218">
    <property type="entry name" value="PROTEASE S8 TRIPEPTIDYL PEPTIDASE I CLN2"/>
    <property type="match status" value="1"/>
</dbReference>
<dbReference type="SUPFAM" id="SSF54897">
    <property type="entry name" value="Protease propeptides/inhibitors"/>
    <property type="match status" value="1"/>
</dbReference>
<comment type="caution">
    <text evidence="14">The sequence shown here is derived from an EMBL/GenBank/DDBJ whole genome shotgun (WGS) entry which is preliminary data.</text>
</comment>
<keyword evidence="9 11" id="KW-0106">Calcium</keyword>
<dbReference type="CDD" id="cd11377">
    <property type="entry name" value="Pro-peptidase_S53"/>
    <property type="match status" value="1"/>
</dbReference>
<dbReference type="EMBL" id="MNAD01001364">
    <property type="protein sequence ID" value="OJT05966.1"/>
    <property type="molecule type" value="Genomic_DNA"/>
</dbReference>
<evidence type="ECO:0000313" key="14">
    <source>
        <dbReference type="EMBL" id="OJT05966.1"/>
    </source>
</evidence>
<evidence type="ECO:0000313" key="15">
    <source>
        <dbReference type="Proteomes" id="UP000184267"/>
    </source>
</evidence>
<evidence type="ECO:0000256" key="8">
    <source>
        <dbReference type="ARBA" id="ARBA00022825"/>
    </source>
</evidence>
<gene>
    <name evidence="14" type="ORF">TRAPUB_3153</name>
</gene>
<dbReference type="GO" id="GO:0005576">
    <property type="term" value="C:extracellular region"/>
    <property type="evidence" value="ECO:0007669"/>
    <property type="project" value="UniProtKB-SubCell"/>
</dbReference>
<comment type="subcellular location">
    <subcellularLocation>
        <location evidence="3">Secreted</location>
        <location evidence="3">Extracellular space</location>
    </subcellularLocation>
</comment>
<accession>A0A1M2VEI8</accession>
<feature type="active site" description="Charge relay system" evidence="11">
    <location>
        <position position="301"/>
    </location>
</feature>
<name>A0A1M2VEI8_TRAPU</name>
<evidence type="ECO:0000256" key="11">
    <source>
        <dbReference type="PROSITE-ProRule" id="PRU01032"/>
    </source>
</evidence>
<keyword evidence="10" id="KW-0865">Zymogen</keyword>
<dbReference type="OMA" id="ICDRTNP"/>
<feature type="active site" description="Charge relay system" evidence="11">
    <location>
        <position position="498"/>
    </location>
</feature>
<keyword evidence="12" id="KW-0732">Signal</keyword>
<evidence type="ECO:0000256" key="9">
    <source>
        <dbReference type="ARBA" id="ARBA00022837"/>
    </source>
</evidence>
<organism evidence="14 15">
    <name type="scientific">Trametes pubescens</name>
    <name type="common">White-rot fungus</name>
    <dbReference type="NCBI Taxonomy" id="154538"/>
    <lineage>
        <taxon>Eukaryota</taxon>
        <taxon>Fungi</taxon>
        <taxon>Dikarya</taxon>
        <taxon>Basidiomycota</taxon>
        <taxon>Agaricomycotina</taxon>
        <taxon>Agaricomycetes</taxon>
        <taxon>Polyporales</taxon>
        <taxon>Polyporaceae</taxon>
        <taxon>Trametes</taxon>
    </lineage>
</organism>
<feature type="binding site" evidence="11">
    <location>
        <position position="540"/>
    </location>
    <ligand>
        <name>Ca(2+)</name>
        <dbReference type="ChEBI" id="CHEBI:29108"/>
    </ligand>
</feature>